<feature type="compositionally biased region" description="Basic and acidic residues" evidence="1">
    <location>
        <begin position="1"/>
        <end position="12"/>
    </location>
</feature>
<dbReference type="Proteomes" id="UP000283786">
    <property type="component" value="Chromosome"/>
</dbReference>
<feature type="region of interest" description="Disordered" evidence="1">
    <location>
        <begin position="865"/>
        <end position="895"/>
    </location>
</feature>
<keyword evidence="2" id="KW-0472">Membrane</keyword>
<keyword evidence="2" id="KW-1133">Transmembrane helix</keyword>
<dbReference type="EMBL" id="CP060436">
    <property type="protein sequence ID" value="QPM89886.1"/>
    <property type="molecule type" value="Genomic_DNA"/>
</dbReference>
<organism evidence="3 4">
    <name type="scientific">Pseudooceanicola algae</name>
    <dbReference type="NCBI Taxonomy" id="1537215"/>
    <lineage>
        <taxon>Bacteria</taxon>
        <taxon>Pseudomonadati</taxon>
        <taxon>Pseudomonadota</taxon>
        <taxon>Alphaproteobacteria</taxon>
        <taxon>Rhodobacterales</taxon>
        <taxon>Paracoccaceae</taxon>
        <taxon>Pseudooceanicola</taxon>
    </lineage>
</organism>
<evidence type="ECO:0000256" key="2">
    <source>
        <dbReference type="SAM" id="Phobius"/>
    </source>
</evidence>
<accession>A0A7T1BSX5</accession>
<sequence>MTKVLRPEDPGRDQPGQTGGAAPTNVVPLRPDDPVPVPDISRRRHLWRCVVILLAVVISILLSASILLTAIVVRQERLAAPDWLRARIEERLETQFPGLQVRFDDLGLVFAEGGRMRIRLENVDLAMSNGSTNLSVAEISGDLAAAPLLRGRIQPESLSVSGLQFLLRRGADGRFNIFSTAGEPSANTAAAAGRDLQAAVDEFKTLLSLDNLSRLTEIHGDGLSVAYEDLRAGRSWSVDGGLINLARSGEGVSIVGDFTLLGGHAYATVIRTTYETRLGDSLGQFSLSIQDMAAADLASQSPALAWLGVLDAPISGALRMPLDGGGPAGPVNATLQIGQGVLQPTPDVEPLPFSLARTYFTFDPESETLRFSELSVDSERLKAMADGALRLVSTGDGGPQLVGQLNLSRVSLGPGALGAGAPDLGGLNLTGGQLDLKLQVDPFRLDLGSARVSAGDLTLAARGHMLADAAGWSMSMDGHVDEIGNRALLAHWPEGVAAGARTWVAENVEEARLHDIQLGLKAEGGATPDLYLGFEFDNLSTRILKGLPVATGVSGQASLLRNRFAIQAETGQLAAPGRGAVDMAGSAFIIPDVRIKQGPAEARLQARTAIPDALALLDQPRFELLTKAGQPVDLADGRAEVTADLAFPLRKGKLEPGELKLKLDGVLTRVQSDVLAKGHRLTADRLTLTGTEEALTISGNAALDGVALTGQWHSNLGPASAEGSQVTAQIRLDRNFVETFKLGLPPEAITGSGTADLSIKLVKGVPPRLRLTSDLTGLGLRIDALNWTLPRASTGQLEITGSLAEPAHFDLLRLEAPGFSAVGSVSMKPDGSLDTLNPDRVRVGSWLDAPVVLRGAGRGTRRGWNCWGHGRSAQPAEGQRQQRVRPRHPGAGPFHNRRKAVVAGHARQLRGRQGPAGQLFWPHQWRRDGVGPGDAIASGAGDPDHLGGCRGGGEIGRDPAQCQRWRVADRPATHRRSGHL</sequence>
<dbReference type="AlphaFoldDB" id="A0A7T1BSX5"/>
<feature type="transmembrane region" description="Helical" evidence="2">
    <location>
        <begin position="50"/>
        <end position="73"/>
    </location>
</feature>
<evidence type="ECO:0000313" key="3">
    <source>
        <dbReference type="EMBL" id="QPM89886.1"/>
    </source>
</evidence>
<name>A0A7T1BSX5_9RHOB</name>
<evidence type="ECO:0000313" key="4">
    <source>
        <dbReference type="Proteomes" id="UP000283786"/>
    </source>
</evidence>
<proteinExistence type="predicted"/>
<evidence type="ECO:0000256" key="1">
    <source>
        <dbReference type="SAM" id="MobiDB-lite"/>
    </source>
</evidence>
<feature type="region of interest" description="Disordered" evidence="1">
    <location>
        <begin position="1"/>
        <end position="33"/>
    </location>
</feature>
<protein>
    <recommendedName>
        <fullName evidence="5">DUF3971 domain-containing protein</fullName>
    </recommendedName>
</protein>
<reference evidence="3 4" key="1">
    <citation type="submission" date="2020-08" db="EMBL/GenBank/DDBJ databases">
        <title>Genome sequence of Rhodobacteraceae bacterium Lw-13e.</title>
        <authorList>
            <person name="Poehlein A."/>
            <person name="Wolter L."/>
            <person name="Daniel R."/>
            <person name="Brinkhoff T."/>
        </authorList>
    </citation>
    <scope>NUCLEOTIDE SEQUENCE [LARGE SCALE GENOMIC DNA]</scope>
    <source>
        <strain evidence="3 4">Lw-13e</strain>
    </source>
</reference>
<keyword evidence="2" id="KW-0812">Transmembrane</keyword>
<evidence type="ECO:0008006" key="5">
    <source>
        <dbReference type="Google" id="ProtNLM"/>
    </source>
</evidence>
<keyword evidence="4" id="KW-1185">Reference proteome</keyword>
<gene>
    <name evidence="3" type="ORF">PSAL_011150</name>
</gene>
<dbReference type="KEGG" id="palw:PSAL_011150"/>